<evidence type="ECO:0000256" key="10">
    <source>
        <dbReference type="ARBA" id="ARBA00022960"/>
    </source>
</evidence>
<keyword evidence="16" id="KW-0460">Magnesium</keyword>
<comment type="cofactor">
    <cofactor evidence="1">
        <name>Mn(2+)</name>
        <dbReference type="ChEBI" id="CHEBI:29035"/>
    </cofactor>
</comment>
<evidence type="ECO:0000313" key="19">
    <source>
        <dbReference type="EMBL" id="MBB4659865.1"/>
    </source>
</evidence>
<comment type="subcellular location">
    <subcellularLocation>
        <location evidence="3 14">Cytoplasm</location>
    </subcellularLocation>
</comment>
<dbReference type="SUPFAM" id="SSF56059">
    <property type="entry name" value="Glutathione synthetase ATP-binding domain-like"/>
    <property type="match status" value="1"/>
</dbReference>
<dbReference type="GO" id="GO:0008360">
    <property type="term" value="P:regulation of cell shape"/>
    <property type="evidence" value="ECO:0007669"/>
    <property type="project" value="UniProtKB-KW"/>
</dbReference>
<dbReference type="Gene3D" id="3.40.50.20">
    <property type="match status" value="1"/>
</dbReference>
<evidence type="ECO:0000256" key="8">
    <source>
        <dbReference type="ARBA" id="ARBA00022741"/>
    </source>
</evidence>
<evidence type="ECO:0000256" key="16">
    <source>
        <dbReference type="PIRSR" id="PIRSR039102-3"/>
    </source>
</evidence>
<sequence length="309" mass="32444">MTKRVAVLMGGWGAERGVSLVSGGAAADALEEQGFAVERVDVTRDLAADLRATFGGEGPEVVFNALHGPFGEDGTVQGMLEIMGLPYTHSGVLASAACMHKQRAKAIMHDAGLPVPGGKMVPVGSFDGSHPLPVPYVVKPVGDGSSFGVHIVKSEADSGPHADLLEDSLFHGLALVEPFIPGRELTVACIGDEPLAVTEIIPTAGFYDYAAKYQAGGSRHVVPAELPEEITATCLDMAAQAARALGCRGVSRTDFRWDDENGVNGLFILEVNTQPGLTPTSLAPEQAAYKGMSFGDLVRWMVEDASCLR</sequence>
<feature type="active site" evidence="15">
    <location>
        <position position="281"/>
    </location>
</feature>
<dbReference type="HAMAP" id="MF_00047">
    <property type="entry name" value="Dala_Dala_lig"/>
    <property type="match status" value="1"/>
</dbReference>
<dbReference type="NCBIfam" id="NF002378">
    <property type="entry name" value="PRK01372.1"/>
    <property type="match status" value="1"/>
</dbReference>
<dbReference type="PROSITE" id="PS00844">
    <property type="entry name" value="DALA_DALA_LIGASE_2"/>
    <property type="match status" value="1"/>
</dbReference>
<dbReference type="AlphaFoldDB" id="A0A840I6C9"/>
<comment type="pathway">
    <text evidence="14">Cell wall biogenesis; peptidoglycan biosynthesis.</text>
</comment>
<protein>
    <recommendedName>
        <fullName evidence="5 14">D-alanine--D-alanine ligase</fullName>
        <ecNumber evidence="5 14">6.3.2.4</ecNumber>
    </recommendedName>
    <alternativeName>
        <fullName evidence="14">D-Ala-D-Ala ligase</fullName>
    </alternativeName>
    <alternativeName>
        <fullName evidence="14">D-alanylalanine synthetase</fullName>
    </alternativeName>
</protein>
<dbReference type="GO" id="GO:0005737">
    <property type="term" value="C:cytoplasm"/>
    <property type="evidence" value="ECO:0007669"/>
    <property type="project" value="UniProtKB-SubCell"/>
</dbReference>
<evidence type="ECO:0000259" key="18">
    <source>
        <dbReference type="PROSITE" id="PS50975"/>
    </source>
</evidence>
<keyword evidence="7 14" id="KW-0436">Ligase</keyword>
<comment type="catalytic activity">
    <reaction evidence="13 14">
        <text>2 D-alanine + ATP = D-alanyl-D-alanine + ADP + phosphate + H(+)</text>
        <dbReference type="Rhea" id="RHEA:11224"/>
        <dbReference type="ChEBI" id="CHEBI:15378"/>
        <dbReference type="ChEBI" id="CHEBI:30616"/>
        <dbReference type="ChEBI" id="CHEBI:43474"/>
        <dbReference type="ChEBI" id="CHEBI:57416"/>
        <dbReference type="ChEBI" id="CHEBI:57822"/>
        <dbReference type="ChEBI" id="CHEBI:456216"/>
        <dbReference type="EC" id="6.3.2.4"/>
    </reaction>
</comment>
<dbReference type="Proteomes" id="UP000563524">
    <property type="component" value="Unassembled WGS sequence"/>
</dbReference>
<dbReference type="UniPathway" id="UPA00219"/>
<evidence type="ECO:0000256" key="6">
    <source>
        <dbReference type="ARBA" id="ARBA00022490"/>
    </source>
</evidence>
<feature type="binding site" evidence="16">
    <location>
        <position position="270"/>
    </location>
    <ligand>
        <name>Mg(2+)</name>
        <dbReference type="ChEBI" id="CHEBI:18420"/>
        <label>2</label>
    </ligand>
</feature>
<feature type="binding site" evidence="16">
    <location>
        <position position="272"/>
    </location>
    <ligand>
        <name>Mg(2+)</name>
        <dbReference type="ChEBI" id="CHEBI:18420"/>
        <label>2</label>
    </ligand>
</feature>
<dbReference type="GO" id="GO:0005524">
    <property type="term" value="F:ATP binding"/>
    <property type="evidence" value="ECO:0007669"/>
    <property type="project" value="UniProtKB-UniRule"/>
</dbReference>
<dbReference type="InterPro" id="IPR011127">
    <property type="entry name" value="Dala_Dala_lig_N"/>
</dbReference>
<comment type="function">
    <text evidence="2 14">Cell wall formation.</text>
</comment>
<keyword evidence="12 14" id="KW-0961">Cell wall biogenesis/degradation</keyword>
<name>A0A840I6C9_9PROT</name>
<comment type="caution">
    <text evidence="19">The sequence shown here is derived from an EMBL/GenBank/DDBJ whole genome shotgun (WGS) entry which is preliminary data.</text>
</comment>
<dbReference type="PROSITE" id="PS50975">
    <property type="entry name" value="ATP_GRASP"/>
    <property type="match status" value="1"/>
</dbReference>
<evidence type="ECO:0000256" key="4">
    <source>
        <dbReference type="ARBA" id="ARBA00010871"/>
    </source>
</evidence>
<keyword evidence="16" id="KW-0464">Manganese</keyword>
<dbReference type="InterPro" id="IPR013815">
    <property type="entry name" value="ATP_grasp_subdomain_1"/>
</dbReference>
<feature type="active site" evidence="15">
    <location>
        <position position="15"/>
    </location>
</feature>
<evidence type="ECO:0000256" key="12">
    <source>
        <dbReference type="ARBA" id="ARBA00023316"/>
    </source>
</evidence>
<gene>
    <name evidence="14" type="primary">ddl</name>
    <name evidence="19" type="ORF">GGQ59_002406</name>
</gene>
<evidence type="ECO:0000256" key="3">
    <source>
        <dbReference type="ARBA" id="ARBA00004496"/>
    </source>
</evidence>
<dbReference type="Pfam" id="PF07478">
    <property type="entry name" value="Dala_Dala_lig_C"/>
    <property type="match status" value="1"/>
</dbReference>
<dbReference type="NCBIfam" id="TIGR01205">
    <property type="entry name" value="D_ala_D_alaTIGR"/>
    <property type="match status" value="1"/>
</dbReference>
<organism evidence="19 20">
    <name type="scientific">Parvularcula dongshanensis</name>
    <dbReference type="NCBI Taxonomy" id="1173995"/>
    <lineage>
        <taxon>Bacteria</taxon>
        <taxon>Pseudomonadati</taxon>
        <taxon>Pseudomonadota</taxon>
        <taxon>Alphaproteobacteria</taxon>
        <taxon>Parvularculales</taxon>
        <taxon>Parvularculaceae</taxon>
        <taxon>Parvularcula</taxon>
    </lineage>
</organism>
<evidence type="ECO:0000256" key="11">
    <source>
        <dbReference type="ARBA" id="ARBA00022984"/>
    </source>
</evidence>
<dbReference type="GO" id="GO:0071555">
    <property type="term" value="P:cell wall organization"/>
    <property type="evidence" value="ECO:0007669"/>
    <property type="project" value="UniProtKB-KW"/>
</dbReference>
<accession>A0A840I6C9</accession>
<dbReference type="InterPro" id="IPR005905">
    <property type="entry name" value="D_ala_D_ala"/>
</dbReference>
<keyword evidence="16" id="KW-0479">Metal-binding</keyword>
<feature type="binding site" evidence="16">
    <location>
        <position position="254"/>
    </location>
    <ligand>
        <name>Mg(2+)</name>
        <dbReference type="ChEBI" id="CHEBI:18420"/>
        <label>1</label>
    </ligand>
</feature>
<dbReference type="GO" id="GO:0046872">
    <property type="term" value="F:metal ion binding"/>
    <property type="evidence" value="ECO:0007669"/>
    <property type="project" value="UniProtKB-KW"/>
</dbReference>
<evidence type="ECO:0000313" key="20">
    <source>
        <dbReference type="Proteomes" id="UP000563524"/>
    </source>
</evidence>
<dbReference type="PIRSF" id="PIRSF039102">
    <property type="entry name" value="Ddl/VanB"/>
    <property type="match status" value="1"/>
</dbReference>
<dbReference type="PANTHER" id="PTHR23132:SF23">
    <property type="entry name" value="D-ALANINE--D-ALANINE LIGASE B"/>
    <property type="match status" value="1"/>
</dbReference>
<evidence type="ECO:0000256" key="7">
    <source>
        <dbReference type="ARBA" id="ARBA00022598"/>
    </source>
</evidence>
<dbReference type="Pfam" id="PF01820">
    <property type="entry name" value="Dala_Dala_lig_N"/>
    <property type="match status" value="1"/>
</dbReference>
<evidence type="ECO:0000256" key="9">
    <source>
        <dbReference type="ARBA" id="ARBA00022840"/>
    </source>
</evidence>
<keyword evidence="11 14" id="KW-0573">Peptidoglycan synthesis</keyword>
<dbReference type="InterPro" id="IPR000291">
    <property type="entry name" value="D-Ala_lig_Van_CS"/>
</dbReference>
<dbReference type="EMBL" id="JACHOB010000005">
    <property type="protein sequence ID" value="MBB4659865.1"/>
    <property type="molecule type" value="Genomic_DNA"/>
</dbReference>
<evidence type="ECO:0000256" key="2">
    <source>
        <dbReference type="ARBA" id="ARBA00003921"/>
    </source>
</evidence>
<evidence type="ECO:0000256" key="1">
    <source>
        <dbReference type="ARBA" id="ARBA00001936"/>
    </source>
</evidence>
<keyword evidence="8 17" id="KW-0547">Nucleotide-binding</keyword>
<feature type="domain" description="ATP-grasp" evidence="18">
    <location>
        <begin position="105"/>
        <end position="303"/>
    </location>
</feature>
<evidence type="ECO:0000256" key="14">
    <source>
        <dbReference type="HAMAP-Rule" id="MF_00047"/>
    </source>
</evidence>
<dbReference type="InterPro" id="IPR016185">
    <property type="entry name" value="PreATP-grasp_dom_sf"/>
</dbReference>
<keyword evidence="10 14" id="KW-0133">Cell shape</keyword>
<dbReference type="PROSITE" id="PS00843">
    <property type="entry name" value="DALA_DALA_LIGASE_1"/>
    <property type="match status" value="1"/>
</dbReference>
<dbReference type="Gene3D" id="3.30.1490.20">
    <property type="entry name" value="ATP-grasp fold, A domain"/>
    <property type="match status" value="1"/>
</dbReference>
<dbReference type="InterPro" id="IPR011095">
    <property type="entry name" value="Dala_Dala_lig_C"/>
</dbReference>
<dbReference type="RefSeq" id="WP_183818888.1">
    <property type="nucleotide sequence ID" value="NZ_JACHOB010000005.1"/>
</dbReference>
<dbReference type="Gene3D" id="3.30.470.20">
    <property type="entry name" value="ATP-grasp fold, B domain"/>
    <property type="match status" value="1"/>
</dbReference>
<dbReference type="GO" id="GO:0008716">
    <property type="term" value="F:D-alanine-D-alanine ligase activity"/>
    <property type="evidence" value="ECO:0007669"/>
    <property type="project" value="UniProtKB-UniRule"/>
</dbReference>
<evidence type="ECO:0000256" key="15">
    <source>
        <dbReference type="PIRSR" id="PIRSR039102-1"/>
    </source>
</evidence>
<comment type="similarity">
    <text evidence="4 14">Belongs to the D-alanine--D-alanine ligase family.</text>
</comment>
<keyword evidence="9 17" id="KW-0067">ATP-binding</keyword>
<evidence type="ECO:0000256" key="17">
    <source>
        <dbReference type="PROSITE-ProRule" id="PRU00409"/>
    </source>
</evidence>
<dbReference type="EC" id="6.3.2.4" evidence="5 14"/>
<feature type="binding site" evidence="16">
    <location>
        <position position="270"/>
    </location>
    <ligand>
        <name>Mg(2+)</name>
        <dbReference type="ChEBI" id="CHEBI:18420"/>
        <label>1</label>
    </ligand>
</feature>
<dbReference type="PANTHER" id="PTHR23132">
    <property type="entry name" value="D-ALANINE--D-ALANINE LIGASE"/>
    <property type="match status" value="1"/>
</dbReference>
<evidence type="ECO:0000256" key="13">
    <source>
        <dbReference type="ARBA" id="ARBA00047614"/>
    </source>
</evidence>
<evidence type="ECO:0000256" key="5">
    <source>
        <dbReference type="ARBA" id="ARBA00012216"/>
    </source>
</evidence>
<dbReference type="GO" id="GO:0009252">
    <property type="term" value="P:peptidoglycan biosynthetic process"/>
    <property type="evidence" value="ECO:0007669"/>
    <property type="project" value="UniProtKB-UniRule"/>
</dbReference>
<keyword evidence="20" id="KW-1185">Reference proteome</keyword>
<reference evidence="19 20" key="1">
    <citation type="submission" date="2020-08" db="EMBL/GenBank/DDBJ databases">
        <title>Genomic Encyclopedia of Type Strains, Phase IV (KMG-IV): sequencing the most valuable type-strain genomes for metagenomic binning, comparative biology and taxonomic classification.</title>
        <authorList>
            <person name="Goeker M."/>
        </authorList>
    </citation>
    <scope>NUCLEOTIDE SEQUENCE [LARGE SCALE GENOMIC DNA]</scope>
    <source>
        <strain evidence="19 20">DSM 102850</strain>
    </source>
</reference>
<proteinExistence type="inferred from homology"/>
<dbReference type="SUPFAM" id="SSF52440">
    <property type="entry name" value="PreATP-grasp domain"/>
    <property type="match status" value="1"/>
</dbReference>
<keyword evidence="6 14" id="KW-0963">Cytoplasm</keyword>
<feature type="active site" evidence="15">
    <location>
        <position position="145"/>
    </location>
</feature>
<dbReference type="InterPro" id="IPR011761">
    <property type="entry name" value="ATP-grasp"/>
</dbReference>
<comment type="cofactor">
    <cofactor evidence="16">
        <name>Mg(2+)</name>
        <dbReference type="ChEBI" id="CHEBI:18420"/>
    </cofactor>
    <cofactor evidence="16">
        <name>Mn(2+)</name>
        <dbReference type="ChEBI" id="CHEBI:29035"/>
    </cofactor>
    <text evidence="16">Binds 2 magnesium or manganese ions per subunit.</text>
</comment>